<feature type="compositionally biased region" description="Basic and acidic residues" evidence="1">
    <location>
        <begin position="117"/>
        <end position="131"/>
    </location>
</feature>
<dbReference type="Proteomes" id="UP000887565">
    <property type="component" value="Unplaced"/>
</dbReference>
<evidence type="ECO:0000313" key="2">
    <source>
        <dbReference type="Proteomes" id="UP000887565"/>
    </source>
</evidence>
<feature type="compositionally biased region" description="Polar residues" evidence="1">
    <location>
        <begin position="132"/>
        <end position="146"/>
    </location>
</feature>
<feature type="compositionally biased region" description="Polar residues" evidence="1">
    <location>
        <begin position="31"/>
        <end position="46"/>
    </location>
</feature>
<organism evidence="2 3">
    <name type="scientific">Romanomermis culicivorax</name>
    <name type="common">Nematode worm</name>
    <dbReference type="NCBI Taxonomy" id="13658"/>
    <lineage>
        <taxon>Eukaryota</taxon>
        <taxon>Metazoa</taxon>
        <taxon>Ecdysozoa</taxon>
        <taxon>Nematoda</taxon>
        <taxon>Enoplea</taxon>
        <taxon>Dorylaimia</taxon>
        <taxon>Mermithida</taxon>
        <taxon>Mermithoidea</taxon>
        <taxon>Mermithidae</taxon>
        <taxon>Romanomermis</taxon>
    </lineage>
</organism>
<proteinExistence type="predicted"/>
<name>A0A915IYU1_ROMCU</name>
<reference evidence="3" key="1">
    <citation type="submission" date="2022-11" db="UniProtKB">
        <authorList>
            <consortium name="WormBaseParasite"/>
        </authorList>
    </citation>
    <scope>IDENTIFICATION</scope>
</reference>
<feature type="region of interest" description="Disordered" evidence="1">
    <location>
        <begin position="1"/>
        <end position="146"/>
    </location>
</feature>
<sequence>MSKKNRAKSHIKQRYFRKIVPRIKKEGPSKTGGSRSDPSEVTSVDGGQSYGEIFDSQADRINRKSSKSSGGRRSIDSALDEILPEREKVVKSDKKSKNKKNRSFIMGQDVLQKMHSSRNDKERNSNRDVSNRAKNPASNFSRNKSSRSVAFPAMKLIKVVRESEGGVQRMNESSIRSLNLSSVLKDRTIIMDTKSAFLGGQSSYKTSASILQEK</sequence>
<dbReference type="WBParaSite" id="nRc.2.0.1.t19376-RA">
    <property type="protein sequence ID" value="nRc.2.0.1.t19376-RA"/>
    <property type="gene ID" value="nRc.2.0.1.g19376"/>
</dbReference>
<protein>
    <submittedName>
        <fullName evidence="3">Uncharacterized protein</fullName>
    </submittedName>
</protein>
<evidence type="ECO:0000313" key="3">
    <source>
        <dbReference type="WBParaSite" id="nRc.2.0.1.t19376-RA"/>
    </source>
</evidence>
<keyword evidence="2" id="KW-1185">Reference proteome</keyword>
<evidence type="ECO:0000256" key="1">
    <source>
        <dbReference type="SAM" id="MobiDB-lite"/>
    </source>
</evidence>
<feature type="compositionally biased region" description="Basic and acidic residues" evidence="1">
    <location>
        <begin position="83"/>
        <end position="95"/>
    </location>
</feature>
<feature type="compositionally biased region" description="Basic residues" evidence="1">
    <location>
        <begin position="1"/>
        <end position="22"/>
    </location>
</feature>
<dbReference type="AlphaFoldDB" id="A0A915IYU1"/>
<accession>A0A915IYU1</accession>